<keyword evidence="2" id="KW-1185">Reference proteome</keyword>
<proteinExistence type="predicted"/>
<evidence type="ECO:0000313" key="2">
    <source>
        <dbReference type="Proteomes" id="UP001495147"/>
    </source>
</evidence>
<sequence>MPRTHEAVPIITANYRPLRFVARGPLDQWAPTLEEINSREYDYVKLHRMSTYVDVGIAPYSMGVCFDGTLVLPATPALRERESSLALFNRTLAELLVGGIYCEAVTPDDVGYGSLSFTGYVRMHGGAGGDAATFHRAARSKHIGTLDVISLLNPESIAVDDLQASVARGRELLQRLGEIPREQLLYGATFYVRKQWAESLINIWTTTERLVEIAWQKYVVVAFGKPSKGRRAFLDDHRTWPVSAKLEVLLQKGMLPVSVLDTLDRVRKARNDFAHRGAMPDHAVATSALDGCFQLASLCASNFTSTTEFSEVTSLIQARCKPRLYPEKTKFSESEVSHWLPLPPLPGDKEWGDKPFEVLEDLVLKPVRDGA</sequence>
<reference evidence="1 2" key="1">
    <citation type="submission" date="2024-05" db="EMBL/GenBank/DDBJ databases">
        <title>Roseateles sp. DJS-2-20 16S ribosomal RNA gene Genome sequencing and assembly.</title>
        <authorList>
            <person name="Woo H."/>
        </authorList>
    </citation>
    <scope>NUCLEOTIDE SEQUENCE [LARGE SCALE GENOMIC DNA]</scope>
    <source>
        <strain evidence="1 2">DJS-2-20</strain>
    </source>
</reference>
<protein>
    <recommendedName>
        <fullName evidence="3">Apea-like HEPN domain-containing protein</fullName>
    </recommendedName>
</protein>
<evidence type="ECO:0000313" key="1">
    <source>
        <dbReference type="EMBL" id="MEO3691000.1"/>
    </source>
</evidence>
<name>A0ABV0FYJ5_9BURK</name>
<gene>
    <name evidence="1" type="ORF">ABDJ85_05915</name>
</gene>
<comment type="caution">
    <text evidence="1">The sequence shown here is derived from an EMBL/GenBank/DDBJ whole genome shotgun (WGS) entry which is preliminary data.</text>
</comment>
<accession>A0ABV0FYJ5</accession>
<dbReference type="RefSeq" id="WP_347703844.1">
    <property type="nucleotide sequence ID" value="NZ_JBDPZD010000002.1"/>
</dbReference>
<dbReference type="Proteomes" id="UP001495147">
    <property type="component" value="Unassembled WGS sequence"/>
</dbReference>
<organism evidence="1 2">
    <name type="scientific">Roseateles paludis</name>
    <dbReference type="NCBI Taxonomy" id="3145238"/>
    <lineage>
        <taxon>Bacteria</taxon>
        <taxon>Pseudomonadati</taxon>
        <taxon>Pseudomonadota</taxon>
        <taxon>Betaproteobacteria</taxon>
        <taxon>Burkholderiales</taxon>
        <taxon>Sphaerotilaceae</taxon>
        <taxon>Roseateles</taxon>
    </lineage>
</organism>
<evidence type="ECO:0008006" key="3">
    <source>
        <dbReference type="Google" id="ProtNLM"/>
    </source>
</evidence>
<dbReference type="EMBL" id="JBDPZD010000002">
    <property type="protein sequence ID" value="MEO3691000.1"/>
    <property type="molecule type" value="Genomic_DNA"/>
</dbReference>